<dbReference type="RefSeq" id="XP_045555013.1">
    <property type="nucleotide sequence ID" value="XM_045699057.1"/>
</dbReference>
<feature type="region of interest" description="Disordered" evidence="1">
    <location>
        <begin position="32"/>
        <end position="94"/>
    </location>
</feature>
<evidence type="ECO:0000313" key="4">
    <source>
        <dbReference type="RefSeq" id="XP_045555013.1"/>
    </source>
</evidence>
<dbReference type="Proteomes" id="UP001652741">
    <property type="component" value="Chromosome ssa17"/>
</dbReference>
<dbReference type="RefSeq" id="XP_045555014.1">
    <property type="nucleotide sequence ID" value="XM_045699058.1"/>
</dbReference>
<keyword evidence="2" id="KW-1185">Reference proteome</keyword>
<evidence type="ECO:0000256" key="1">
    <source>
        <dbReference type="SAM" id="MobiDB-lite"/>
    </source>
</evidence>
<proteinExistence type="predicted"/>
<name>A0ABM3D895_SALSA</name>
<organism evidence="2 4">
    <name type="scientific">Salmo salar</name>
    <name type="common">Atlantic salmon</name>
    <dbReference type="NCBI Taxonomy" id="8030"/>
    <lineage>
        <taxon>Eukaryota</taxon>
        <taxon>Metazoa</taxon>
        <taxon>Chordata</taxon>
        <taxon>Craniata</taxon>
        <taxon>Vertebrata</taxon>
        <taxon>Euteleostomi</taxon>
        <taxon>Actinopterygii</taxon>
        <taxon>Neopterygii</taxon>
        <taxon>Teleostei</taxon>
        <taxon>Protacanthopterygii</taxon>
        <taxon>Salmoniformes</taxon>
        <taxon>Salmonidae</taxon>
        <taxon>Salmoninae</taxon>
        <taxon>Salmo</taxon>
    </lineage>
</organism>
<feature type="compositionally biased region" description="Basic and acidic residues" evidence="1">
    <location>
        <begin position="38"/>
        <end position="47"/>
    </location>
</feature>
<dbReference type="GeneID" id="106575470"/>
<evidence type="ECO:0000313" key="3">
    <source>
        <dbReference type="RefSeq" id="XP_045555012.1"/>
    </source>
</evidence>
<reference evidence="3 4" key="1">
    <citation type="submission" date="2025-05" db="UniProtKB">
        <authorList>
            <consortium name="RefSeq"/>
        </authorList>
    </citation>
    <scope>IDENTIFICATION</scope>
</reference>
<evidence type="ECO:0000313" key="2">
    <source>
        <dbReference type="Proteomes" id="UP001652741"/>
    </source>
</evidence>
<gene>
    <name evidence="3 4 5" type="primary">LOC106575470</name>
</gene>
<accession>A0ABM3D895</accession>
<evidence type="ECO:0000313" key="5">
    <source>
        <dbReference type="RefSeq" id="XP_045555014.1"/>
    </source>
</evidence>
<dbReference type="RefSeq" id="XP_045555012.1">
    <property type="nucleotide sequence ID" value="XM_045699056.1"/>
</dbReference>
<protein>
    <submittedName>
        <fullName evidence="3 4">Uncharacterized protein LOC106575470 isoform X3</fullName>
    </submittedName>
</protein>
<sequence length="122" mass="12450">MLVWKKRTGYTWIDILSKLFCGMCGTAGNNANSVKPVTKHEVGESKTDGSAAPVGADVSKTDGSAAPVGTDVSKTDDSAAPGGDLNAAEGEANGEGFVLLNEDRVKYDNGNGEGAAEENSAL</sequence>